<dbReference type="RefSeq" id="WP_149102374.1">
    <property type="nucleotide sequence ID" value="NZ_VTFT01000001.1"/>
</dbReference>
<feature type="signal peptide" evidence="7">
    <location>
        <begin position="1"/>
        <end position="22"/>
    </location>
</feature>
<feature type="region of interest" description="Disordered" evidence="6">
    <location>
        <begin position="338"/>
        <end position="382"/>
    </location>
</feature>
<dbReference type="HAMAP" id="MF_02071">
    <property type="entry name" value="RlpA"/>
    <property type="match status" value="1"/>
</dbReference>
<dbReference type="GO" id="GO:0008932">
    <property type="term" value="F:lytic endotransglycosylase activity"/>
    <property type="evidence" value="ECO:0007669"/>
    <property type="project" value="UniProtKB-UniRule"/>
</dbReference>
<comment type="similarity">
    <text evidence="4 5">Belongs to the RlpA family.</text>
</comment>
<keyword evidence="2 4" id="KW-0456">Lyase</keyword>
<comment type="caution">
    <text evidence="9">The sequence shown here is derived from an EMBL/GenBank/DDBJ whole genome shotgun (WGS) entry which is preliminary data.</text>
</comment>
<dbReference type="Gene3D" id="3.30.70.1070">
    <property type="entry name" value="Sporulation related repeat"/>
    <property type="match status" value="1"/>
</dbReference>
<keyword evidence="4" id="KW-1003">Cell membrane</keyword>
<dbReference type="PANTHER" id="PTHR34183">
    <property type="entry name" value="ENDOLYTIC PEPTIDOGLYCAN TRANSGLYCOSYLASE RLPA"/>
    <property type="match status" value="1"/>
</dbReference>
<proteinExistence type="inferred from homology"/>
<dbReference type="EMBL" id="VTFT01000001">
    <property type="protein sequence ID" value="TYT25824.1"/>
    <property type="molecule type" value="Genomic_DNA"/>
</dbReference>
<dbReference type="GO" id="GO:0071555">
    <property type="term" value="P:cell wall organization"/>
    <property type="evidence" value="ECO:0007669"/>
    <property type="project" value="UniProtKB-KW"/>
</dbReference>
<evidence type="ECO:0000256" key="5">
    <source>
        <dbReference type="RuleBase" id="RU003495"/>
    </source>
</evidence>
<dbReference type="CDD" id="cd22268">
    <property type="entry name" value="DPBB_RlpA-like"/>
    <property type="match status" value="1"/>
</dbReference>
<evidence type="ECO:0000313" key="10">
    <source>
        <dbReference type="Proteomes" id="UP000324973"/>
    </source>
</evidence>
<evidence type="ECO:0000313" key="9">
    <source>
        <dbReference type="EMBL" id="TYT25824.1"/>
    </source>
</evidence>
<dbReference type="InterPro" id="IPR036908">
    <property type="entry name" value="RlpA-like_sf"/>
</dbReference>
<dbReference type="Pfam" id="PF03330">
    <property type="entry name" value="DPBB_1"/>
    <property type="match status" value="1"/>
</dbReference>
<feature type="domain" description="SPOR" evidence="8">
    <location>
        <begin position="378"/>
        <end position="457"/>
    </location>
</feature>
<dbReference type="NCBIfam" id="TIGR00413">
    <property type="entry name" value="rlpA"/>
    <property type="match status" value="1"/>
</dbReference>
<keyword evidence="1 7" id="KW-0732">Signal</keyword>
<dbReference type="Proteomes" id="UP000324973">
    <property type="component" value="Unassembled WGS sequence"/>
</dbReference>
<comment type="function">
    <text evidence="4">Lytic transglycosylase with a strong preference for naked glycan strands that lack stem peptides.</text>
</comment>
<dbReference type="SUPFAM" id="SSF110997">
    <property type="entry name" value="Sporulation related repeat"/>
    <property type="match status" value="1"/>
</dbReference>
<dbReference type="InterPro" id="IPR009009">
    <property type="entry name" value="RlpA-like_DPBB"/>
</dbReference>
<dbReference type="Pfam" id="PF05036">
    <property type="entry name" value="SPOR"/>
    <property type="match status" value="1"/>
</dbReference>
<evidence type="ECO:0000256" key="1">
    <source>
        <dbReference type="ARBA" id="ARBA00022729"/>
    </source>
</evidence>
<accession>A0A5D4XNY9</accession>
<dbReference type="GO" id="GO:0000270">
    <property type="term" value="P:peptidoglycan metabolic process"/>
    <property type="evidence" value="ECO:0007669"/>
    <property type="project" value="UniProtKB-UniRule"/>
</dbReference>
<feature type="region of interest" description="Disordered" evidence="6">
    <location>
        <begin position="24"/>
        <end position="52"/>
    </location>
</feature>
<organism evidence="9 10">
    <name type="scientific">Luteimonas viscosa</name>
    <dbReference type="NCBI Taxonomy" id="1132694"/>
    <lineage>
        <taxon>Bacteria</taxon>
        <taxon>Pseudomonadati</taxon>
        <taxon>Pseudomonadota</taxon>
        <taxon>Gammaproteobacteria</taxon>
        <taxon>Lysobacterales</taxon>
        <taxon>Lysobacteraceae</taxon>
        <taxon>Luteimonas</taxon>
    </lineage>
</organism>
<evidence type="ECO:0000259" key="8">
    <source>
        <dbReference type="PROSITE" id="PS51724"/>
    </source>
</evidence>
<dbReference type="InterPro" id="IPR012997">
    <property type="entry name" value="RplA"/>
</dbReference>
<evidence type="ECO:0000256" key="3">
    <source>
        <dbReference type="ARBA" id="ARBA00023316"/>
    </source>
</evidence>
<dbReference type="InterPro" id="IPR036680">
    <property type="entry name" value="SPOR-like_sf"/>
</dbReference>
<reference evidence="9 10" key="1">
    <citation type="submission" date="2019-08" db="EMBL/GenBank/DDBJ databases">
        <title>Luteimonas viscosus sp. nov., isolated from soil of a sunflower field.</title>
        <authorList>
            <person name="Jianli Z."/>
            <person name="Ying Z."/>
        </authorList>
    </citation>
    <scope>NUCLEOTIDE SEQUENCE [LARGE SCALE GENOMIC DNA]</scope>
    <source>
        <strain evidence="9 10">XBU10</strain>
    </source>
</reference>
<feature type="compositionally biased region" description="Low complexity" evidence="6">
    <location>
        <begin position="338"/>
        <end position="371"/>
    </location>
</feature>
<dbReference type="PANTHER" id="PTHR34183:SF1">
    <property type="entry name" value="ENDOLYTIC PEPTIDOGLYCAN TRANSGLYCOSYLASE RLPA"/>
    <property type="match status" value="1"/>
</dbReference>
<evidence type="ECO:0000256" key="2">
    <source>
        <dbReference type="ARBA" id="ARBA00023239"/>
    </source>
</evidence>
<feature type="chain" id="PRO_5023213138" description="Endolytic peptidoglycan transglycosylase RlpA" evidence="7">
    <location>
        <begin position="23"/>
        <end position="457"/>
    </location>
</feature>
<dbReference type="PROSITE" id="PS51257">
    <property type="entry name" value="PROKAR_LIPOPROTEIN"/>
    <property type="match status" value="1"/>
</dbReference>
<evidence type="ECO:0000256" key="4">
    <source>
        <dbReference type="HAMAP-Rule" id="MF_02071"/>
    </source>
</evidence>
<gene>
    <name evidence="4" type="primary">rlpA</name>
    <name evidence="9" type="ORF">FZO89_05905</name>
</gene>
<keyword evidence="4" id="KW-0564">Palmitate</keyword>
<dbReference type="InterPro" id="IPR034718">
    <property type="entry name" value="RlpA"/>
</dbReference>
<dbReference type="OrthoDB" id="9779128at2"/>
<dbReference type="InterPro" id="IPR007730">
    <property type="entry name" value="SPOR-like_dom"/>
</dbReference>
<dbReference type="SUPFAM" id="SSF50685">
    <property type="entry name" value="Barwin-like endoglucanases"/>
    <property type="match status" value="1"/>
</dbReference>
<evidence type="ECO:0000256" key="6">
    <source>
        <dbReference type="SAM" id="MobiDB-lite"/>
    </source>
</evidence>
<keyword evidence="4" id="KW-0472">Membrane</keyword>
<dbReference type="GO" id="GO:0042834">
    <property type="term" value="F:peptidoglycan binding"/>
    <property type="evidence" value="ECO:0007669"/>
    <property type="project" value="InterPro"/>
</dbReference>
<keyword evidence="3 4" id="KW-0961">Cell wall biogenesis/degradation</keyword>
<keyword evidence="4" id="KW-0449">Lipoprotein</keyword>
<dbReference type="AlphaFoldDB" id="A0A5D4XNY9"/>
<dbReference type="PROSITE" id="PS51724">
    <property type="entry name" value="SPOR"/>
    <property type="match status" value="1"/>
</dbReference>
<dbReference type="GO" id="GO:0005886">
    <property type="term" value="C:plasma membrane"/>
    <property type="evidence" value="ECO:0007669"/>
    <property type="project" value="UniProtKB-SubCell"/>
</dbReference>
<protein>
    <recommendedName>
        <fullName evidence="4">Endolytic peptidoglycan transglycosylase RlpA</fullName>
        <ecNumber evidence="4">4.2.2.-</ecNumber>
    </recommendedName>
</protein>
<comment type="subcellular location">
    <subcellularLocation>
        <location evidence="4">Cell membrane</location>
        <topology evidence="4">Lipid-anchor</topology>
    </subcellularLocation>
</comment>
<dbReference type="GO" id="GO:0009279">
    <property type="term" value="C:cell outer membrane"/>
    <property type="evidence" value="ECO:0007669"/>
    <property type="project" value="TreeGrafter"/>
</dbReference>
<name>A0A5D4XNY9_9GAMM</name>
<sequence length="457" mass="47261">MRRLLPLLALALLAGCAGTAKKPPAASAGGQVAPQASAGPPPDCTGFKPYPKAQEDLSTRGDYVAGGLYKPGVDDSTPDYLPNVACIPEPAVVDEPRSAYGNRSPYQVLGKSYRVLASTDGFVETGLASYYGNKFHGRRTSNHEVYDMYAFTAAHKSLPLPSFARVTNLDNGRSVVVRVNDRGPFHEGRVIDLSYAAAVKLDIHRRGTGRVEVRALRPADTDTLQASVPAAAPAAPSALDALVGRLPPATPVTAAPPAAATTGHAAPVSAVAPTTVPAGRAAGLADHPDYGREQDRFRLVGEDGRVKTADDFDAWMRARQARLDAAASGRAVPADARASTTTAALQPAATTPAAVRTPSATSVAAPAPTQARPSPPAPTSADGVTLQVGVFSVRDNAERALAALHGAGIPAARMQDVVSAGRTLWRVRVGPVADAAIAELSSRVTGLGLGVPRIVRE</sequence>
<keyword evidence="10" id="KW-1185">Reference proteome</keyword>
<dbReference type="EC" id="4.2.2.-" evidence="4"/>
<evidence type="ECO:0000256" key="7">
    <source>
        <dbReference type="SAM" id="SignalP"/>
    </source>
</evidence>
<dbReference type="FunFam" id="2.40.40.10:FF:000003">
    <property type="entry name" value="Endolytic peptidoglycan transglycosylase RlpA"/>
    <property type="match status" value="1"/>
</dbReference>
<dbReference type="Gene3D" id="2.40.40.10">
    <property type="entry name" value="RlpA-like domain"/>
    <property type="match status" value="1"/>
</dbReference>